<organism evidence="3">
    <name type="scientific">Capitella teleta</name>
    <name type="common">Polychaete worm</name>
    <dbReference type="NCBI Taxonomy" id="283909"/>
    <lineage>
        <taxon>Eukaryota</taxon>
        <taxon>Metazoa</taxon>
        <taxon>Spiralia</taxon>
        <taxon>Lophotrochozoa</taxon>
        <taxon>Annelida</taxon>
        <taxon>Polychaeta</taxon>
        <taxon>Sedentaria</taxon>
        <taxon>Scolecida</taxon>
        <taxon>Capitellidae</taxon>
        <taxon>Capitella</taxon>
    </lineage>
</organism>
<dbReference type="AlphaFoldDB" id="R7TKI7"/>
<dbReference type="PANTHER" id="PTHR19143:SF458">
    <property type="entry name" value="FIBRINOGEN C-TERMINAL DOMAIN-CONTAINING PROTEIN-RELATED"/>
    <property type="match status" value="1"/>
</dbReference>
<dbReference type="InterPro" id="IPR002181">
    <property type="entry name" value="Fibrinogen_a/b/g_C_dom"/>
</dbReference>
<evidence type="ECO:0000313" key="4">
    <source>
        <dbReference type="EnsemblMetazoa" id="CapteP111274"/>
    </source>
</evidence>
<reference evidence="4" key="3">
    <citation type="submission" date="2015-06" db="UniProtKB">
        <authorList>
            <consortium name="EnsemblMetazoa"/>
        </authorList>
    </citation>
    <scope>IDENTIFICATION</scope>
</reference>
<dbReference type="EMBL" id="KB309538">
    <property type="protein sequence ID" value="ELT94012.1"/>
    <property type="molecule type" value="Genomic_DNA"/>
</dbReference>
<dbReference type="SMART" id="SM00186">
    <property type="entry name" value="FBG"/>
    <property type="match status" value="1"/>
</dbReference>
<dbReference type="OMA" id="NENIHHI"/>
<dbReference type="STRING" id="283909.R7TKI7"/>
<dbReference type="PANTHER" id="PTHR19143">
    <property type="entry name" value="FIBRINOGEN/TENASCIN/ANGIOPOEITIN"/>
    <property type="match status" value="1"/>
</dbReference>
<dbReference type="InterPro" id="IPR014716">
    <property type="entry name" value="Fibrinogen_a/b/g_C_1"/>
</dbReference>
<feature type="domain" description="Fibrinogen C-terminal" evidence="2">
    <location>
        <begin position="2"/>
        <end position="221"/>
    </location>
</feature>
<gene>
    <name evidence="3" type="ORF">CAPTEDRAFT_111274</name>
</gene>
<sequence length="221" mass="24968">MTVCKTYKTSCKELRELGASRSGIYLVNFSSYELGLYNVSCDMESNGGGWTVFQRRQDGSENFYRGWQEYVHGFGDIASEFWLGNDLLHKITSSGEYTLRVDLGDFEGNATYAEYTGFSIAGAEEFYQLSISSYTGTAGDSLARHNGRNFSTWDADHDIQKTMNCALSFRGAWWYADCHNSNLNADYLGGFHDSFADGVNWGAFRGKYYSLKFTEMKIKLT</sequence>
<dbReference type="InterPro" id="IPR036056">
    <property type="entry name" value="Fibrinogen-like_C"/>
</dbReference>
<keyword evidence="1" id="KW-1015">Disulfide bond</keyword>
<dbReference type="PROSITE" id="PS51406">
    <property type="entry name" value="FIBRINOGEN_C_2"/>
    <property type="match status" value="1"/>
</dbReference>
<keyword evidence="5" id="KW-1185">Reference proteome</keyword>
<accession>R7TKI7</accession>
<protein>
    <recommendedName>
        <fullName evidence="2">Fibrinogen C-terminal domain-containing protein</fullName>
    </recommendedName>
</protein>
<dbReference type="OrthoDB" id="6115770at2759"/>
<dbReference type="Proteomes" id="UP000014760">
    <property type="component" value="Unassembled WGS sequence"/>
</dbReference>
<reference evidence="3 5" key="2">
    <citation type="journal article" date="2013" name="Nature">
        <title>Insights into bilaterian evolution from three spiralian genomes.</title>
        <authorList>
            <person name="Simakov O."/>
            <person name="Marletaz F."/>
            <person name="Cho S.J."/>
            <person name="Edsinger-Gonzales E."/>
            <person name="Havlak P."/>
            <person name="Hellsten U."/>
            <person name="Kuo D.H."/>
            <person name="Larsson T."/>
            <person name="Lv J."/>
            <person name="Arendt D."/>
            <person name="Savage R."/>
            <person name="Osoegawa K."/>
            <person name="de Jong P."/>
            <person name="Grimwood J."/>
            <person name="Chapman J.A."/>
            <person name="Shapiro H."/>
            <person name="Aerts A."/>
            <person name="Otillar R.P."/>
            <person name="Terry A.Y."/>
            <person name="Boore J.L."/>
            <person name="Grigoriev I.V."/>
            <person name="Lindberg D.R."/>
            <person name="Seaver E.C."/>
            <person name="Weisblat D.A."/>
            <person name="Putnam N.H."/>
            <person name="Rokhsar D.S."/>
        </authorList>
    </citation>
    <scope>NUCLEOTIDE SEQUENCE</scope>
    <source>
        <strain evidence="3 5">I ESC-2004</strain>
    </source>
</reference>
<dbReference type="GO" id="GO:0005615">
    <property type="term" value="C:extracellular space"/>
    <property type="evidence" value="ECO:0007669"/>
    <property type="project" value="TreeGrafter"/>
</dbReference>
<dbReference type="Pfam" id="PF00147">
    <property type="entry name" value="Fibrinogen_C"/>
    <property type="match status" value="1"/>
</dbReference>
<evidence type="ECO:0000313" key="3">
    <source>
        <dbReference type="EMBL" id="ELT94012.1"/>
    </source>
</evidence>
<dbReference type="InterPro" id="IPR050373">
    <property type="entry name" value="Fibrinogen_C-term_domain"/>
</dbReference>
<dbReference type="NCBIfam" id="NF040941">
    <property type="entry name" value="GGGWT_bact"/>
    <property type="match status" value="1"/>
</dbReference>
<dbReference type="EnsemblMetazoa" id="CapteT111274">
    <property type="protein sequence ID" value="CapteP111274"/>
    <property type="gene ID" value="CapteG111274"/>
</dbReference>
<name>R7TKI7_CAPTE</name>
<evidence type="ECO:0000313" key="5">
    <source>
        <dbReference type="Proteomes" id="UP000014760"/>
    </source>
</evidence>
<dbReference type="Gene3D" id="3.90.215.10">
    <property type="entry name" value="Gamma Fibrinogen, chain A, domain 1"/>
    <property type="match status" value="1"/>
</dbReference>
<dbReference type="FunFam" id="3.90.215.10:FF:000001">
    <property type="entry name" value="Tenascin isoform 1"/>
    <property type="match status" value="1"/>
</dbReference>
<reference evidence="5" key="1">
    <citation type="submission" date="2012-12" db="EMBL/GenBank/DDBJ databases">
        <authorList>
            <person name="Hellsten U."/>
            <person name="Grimwood J."/>
            <person name="Chapman J.A."/>
            <person name="Shapiro H."/>
            <person name="Aerts A."/>
            <person name="Otillar R.P."/>
            <person name="Terry A.Y."/>
            <person name="Boore J.L."/>
            <person name="Simakov O."/>
            <person name="Marletaz F."/>
            <person name="Cho S.-J."/>
            <person name="Edsinger-Gonzales E."/>
            <person name="Havlak P."/>
            <person name="Kuo D.-H."/>
            <person name="Larsson T."/>
            <person name="Lv J."/>
            <person name="Arendt D."/>
            <person name="Savage R."/>
            <person name="Osoegawa K."/>
            <person name="de Jong P."/>
            <person name="Lindberg D.R."/>
            <person name="Seaver E.C."/>
            <person name="Weisblat D.A."/>
            <person name="Putnam N.H."/>
            <person name="Grigoriev I.V."/>
            <person name="Rokhsar D.S."/>
        </authorList>
    </citation>
    <scope>NUCLEOTIDE SEQUENCE</scope>
    <source>
        <strain evidence="5">I ESC-2004</strain>
    </source>
</reference>
<proteinExistence type="predicted"/>
<evidence type="ECO:0000259" key="2">
    <source>
        <dbReference type="PROSITE" id="PS51406"/>
    </source>
</evidence>
<evidence type="ECO:0000256" key="1">
    <source>
        <dbReference type="ARBA" id="ARBA00023157"/>
    </source>
</evidence>
<dbReference type="SUPFAM" id="SSF56496">
    <property type="entry name" value="Fibrinogen C-terminal domain-like"/>
    <property type="match status" value="1"/>
</dbReference>
<dbReference type="CDD" id="cd00087">
    <property type="entry name" value="FReD"/>
    <property type="match status" value="1"/>
</dbReference>
<dbReference type="HOGENOM" id="CLU_038628_6_0_1"/>
<dbReference type="EMBL" id="AMQN01002559">
    <property type="status" value="NOT_ANNOTATED_CDS"/>
    <property type="molecule type" value="Genomic_DNA"/>
</dbReference>